<feature type="domain" description="Methyltransferase type 11" evidence="1">
    <location>
        <begin position="51"/>
        <end position="145"/>
    </location>
</feature>
<dbReference type="eggNOG" id="COG2226">
    <property type="taxonomic scope" value="Bacteria"/>
</dbReference>
<dbReference type="STRING" id="573413.Spirs_1373"/>
<dbReference type="OrthoDB" id="371112at2"/>
<accession>E1R478</accession>
<dbReference type="PANTHER" id="PTHR43591:SF24">
    <property type="entry name" value="2-METHOXY-6-POLYPRENYL-1,4-BENZOQUINOL METHYLASE, MITOCHONDRIAL"/>
    <property type="match status" value="1"/>
</dbReference>
<dbReference type="KEGG" id="ssm:Spirs_1373"/>
<organism evidence="2 3">
    <name type="scientific">Sediminispirochaeta smaragdinae (strain DSM 11293 / JCM 15392 / SEBR 4228)</name>
    <name type="common">Spirochaeta smaragdinae</name>
    <dbReference type="NCBI Taxonomy" id="573413"/>
    <lineage>
        <taxon>Bacteria</taxon>
        <taxon>Pseudomonadati</taxon>
        <taxon>Spirochaetota</taxon>
        <taxon>Spirochaetia</taxon>
        <taxon>Spirochaetales</taxon>
        <taxon>Spirochaetaceae</taxon>
        <taxon>Sediminispirochaeta</taxon>
    </lineage>
</organism>
<dbReference type="AlphaFoldDB" id="E1R478"/>
<gene>
    <name evidence="2" type="ordered locus">Spirs_1373</name>
</gene>
<dbReference type="RefSeq" id="WP_013253964.1">
    <property type="nucleotide sequence ID" value="NC_014364.1"/>
</dbReference>
<name>E1R478_SEDSS</name>
<proteinExistence type="predicted"/>
<dbReference type="Proteomes" id="UP000002318">
    <property type="component" value="Chromosome"/>
</dbReference>
<keyword evidence="3" id="KW-1185">Reference proteome</keyword>
<evidence type="ECO:0000313" key="3">
    <source>
        <dbReference type="Proteomes" id="UP000002318"/>
    </source>
</evidence>
<dbReference type="PANTHER" id="PTHR43591">
    <property type="entry name" value="METHYLTRANSFERASE"/>
    <property type="match status" value="1"/>
</dbReference>
<dbReference type="InterPro" id="IPR029063">
    <property type="entry name" value="SAM-dependent_MTases_sf"/>
</dbReference>
<sequence length="249" mass="28249">MSDVKSHIQAYWRGRSATYDRFPASRKEEEEIQAYEAVLGRYIPPDRAEILDVGAGTGFLSLLLAQKGHSITALDLTREMLDKAWEKAASLNLNLNFVIGDAENLPFESESFDFVVSRWLLWTLPHPDRAVLEWKRVLKPGGCVLCIDGLWHSNGLTGRLKVVCRKAGLILYNRTKPSDLGYSEEVSSQLPFRRGVEPEQAVKQFRQCGLADITRETLHEIRRIRARNMPLLYRLSLAPATELIKGVKE</sequence>
<protein>
    <submittedName>
        <fullName evidence="2">Methyltransferase type 11</fullName>
    </submittedName>
</protein>
<dbReference type="InterPro" id="IPR013216">
    <property type="entry name" value="Methyltransf_11"/>
</dbReference>
<keyword evidence="2" id="KW-0808">Transferase</keyword>
<dbReference type="SUPFAM" id="SSF53335">
    <property type="entry name" value="S-adenosyl-L-methionine-dependent methyltransferases"/>
    <property type="match status" value="1"/>
</dbReference>
<reference evidence="2 3" key="1">
    <citation type="journal article" date="2010" name="Stand. Genomic Sci.">
        <title>Complete genome sequence of Spirochaeta smaragdinae type strain (SEBR 4228).</title>
        <authorList>
            <person name="Mavromatis K."/>
            <person name="Yasawong M."/>
            <person name="Chertkov O."/>
            <person name="Lapidus A."/>
            <person name="Lucas S."/>
            <person name="Nolan M."/>
            <person name="Del Rio T.G."/>
            <person name="Tice H."/>
            <person name="Cheng J.F."/>
            <person name="Pitluck S."/>
            <person name="Liolios K."/>
            <person name="Ivanova N."/>
            <person name="Tapia R."/>
            <person name="Han C."/>
            <person name="Bruce D."/>
            <person name="Goodwin L."/>
            <person name="Pati A."/>
            <person name="Chen A."/>
            <person name="Palaniappan K."/>
            <person name="Land M."/>
            <person name="Hauser L."/>
            <person name="Chang Y.J."/>
            <person name="Jeffries C.D."/>
            <person name="Detter J.C."/>
            <person name="Rohde M."/>
            <person name="Brambilla E."/>
            <person name="Spring S."/>
            <person name="Goker M."/>
            <person name="Sikorski J."/>
            <person name="Woyke T."/>
            <person name="Bristow J."/>
            <person name="Eisen J.A."/>
            <person name="Markowitz V."/>
            <person name="Hugenholtz P."/>
            <person name="Klenk H.P."/>
            <person name="Kyrpides N.C."/>
        </authorList>
    </citation>
    <scope>NUCLEOTIDE SEQUENCE [LARGE SCALE GENOMIC DNA]</scope>
    <source>
        <strain evidence="3">DSM 11293 / JCM 15392 / SEBR 4228</strain>
    </source>
</reference>
<dbReference type="Gene3D" id="3.40.50.150">
    <property type="entry name" value="Vaccinia Virus protein VP39"/>
    <property type="match status" value="1"/>
</dbReference>
<evidence type="ECO:0000313" key="2">
    <source>
        <dbReference type="EMBL" id="ADK80500.1"/>
    </source>
</evidence>
<dbReference type="GO" id="GO:0008757">
    <property type="term" value="F:S-adenosylmethionine-dependent methyltransferase activity"/>
    <property type="evidence" value="ECO:0007669"/>
    <property type="project" value="InterPro"/>
</dbReference>
<dbReference type="EMBL" id="CP002116">
    <property type="protein sequence ID" value="ADK80500.1"/>
    <property type="molecule type" value="Genomic_DNA"/>
</dbReference>
<dbReference type="Pfam" id="PF08241">
    <property type="entry name" value="Methyltransf_11"/>
    <property type="match status" value="1"/>
</dbReference>
<dbReference type="HOGENOM" id="CLU_037990_4_0_12"/>
<evidence type="ECO:0000259" key="1">
    <source>
        <dbReference type="Pfam" id="PF08241"/>
    </source>
</evidence>
<dbReference type="GO" id="GO:0032259">
    <property type="term" value="P:methylation"/>
    <property type="evidence" value="ECO:0007669"/>
    <property type="project" value="UniProtKB-KW"/>
</dbReference>
<keyword evidence="2" id="KW-0489">Methyltransferase</keyword>
<dbReference type="CDD" id="cd02440">
    <property type="entry name" value="AdoMet_MTases"/>
    <property type="match status" value="1"/>
</dbReference>